<reference evidence="1" key="2">
    <citation type="submission" date="2019-06" db="EMBL/GenBank/DDBJ databases">
        <title>Genomics analysis of Aphanomyces spp. identifies a new class of oomycete effector associated with host adaptation.</title>
        <authorList>
            <person name="Gaulin E."/>
        </authorList>
    </citation>
    <scope>NUCLEOTIDE SEQUENCE</scope>
    <source>
        <strain evidence="1">CBS 578.67</strain>
    </source>
</reference>
<proteinExistence type="predicted"/>
<dbReference type="Proteomes" id="UP000332933">
    <property type="component" value="Unassembled WGS sequence"/>
</dbReference>
<name>A0A485L7K2_9STRA</name>
<sequence length="191" mass="21519">MQKVTTTSKLQRERVSERFLVPPKMRSSKNGWRLGHELQADAVEGGQASCSTTTTHSRLWMQLTRPRSIRRHMASASRLPTRTTIRMQQMTHEDFPRGDAHLELIYCQEQDFVDSDLCSATLPTPVATIPLPRVTTVRLRLADTSRMKQLPRNADANVEMGARRTRSVCGGLSPRDSLISSNTLVSRVFSV</sequence>
<evidence type="ECO:0000313" key="1">
    <source>
        <dbReference type="EMBL" id="KAF0692994.1"/>
    </source>
</evidence>
<reference evidence="2 3" key="1">
    <citation type="submission" date="2019-03" db="EMBL/GenBank/DDBJ databases">
        <authorList>
            <person name="Gaulin E."/>
            <person name="Dumas B."/>
        </authorList>
    </citation>
    <scope>NUCLEOTIDE SEQUENCE [LARGE SCALE GENOMIC DNA]</scope>
    <source>
        <strain evidence="2">CBS 568.67</strain>
    </source>
</reference>
<accession>A0A485L7K2</accession>
<organism evidence="2 3">
    <name type="scientific">Aphanomyces stellatus</name>
    <dbReference type="NCBI Taxonomy" id="120398"/>
    <lineage>
        <taxon>Eukaryota</taxon>
        <taxon>Sar</taxon>
        <taxon>Stramenopiles</taxon>
        <taxon>Oomycota</taxon>
        <taxon>Saprolegniomycetes</taxon>
        <taxon>Saprolegniales</taxon>
        <taxon>Verrucalvaceae</taxon>
        <taxon>Aphanomyces</taxon>
    </lineage>
</organism>
<dbReference type="EMBL" id="CAADRA010005802">
    <property type="protein sequence ID" value="VFT92773.1"/>
    <property type="molecule type" value="Genomic_DNA"/>
</dbReference>
<gene>
    <name evidence="2" type="primary">Aste57867_15988</name>
    <name evidence="1" type="ORF">As57867_015932</name>
    <name evidence="2" type="ORF">ASTE57867_15988</name>
</gene>
<keyword evidence="3" id="KW-1185">Reference proteome</keyword>
<evidence type="ECO:0000313" key="2">
    <source>
        <dbReference type="EMBL" id="VFT92773.1"/>
    </source>
</evidence>
<protein>
    <submittedName>
        <fullName evidence="2">Aste57867_15988 protein</fullName>
    </submittedName>
</protein>
<dbReference type="AlphaFoldDB" id="A0A485L7K2"/>
<evidence type="ECO:0000313" key="3">
    <source>
        <dbReference type="Proteomes" id="UP000332933"/>
    </source>
</evidence>
<dbReference type="EMBL" id="VJMH01005781">
    <property type="protein sequence ID" value="KAF0692994.1"/>
    <property type="molecule type" value="Genomic_DNA"/>
</dbReference>